<accession>A0ABZ1BY68</accession>
<keyword evidence="3" id="KW-0238">DNA-binding</keyword>
<dbReference type="SUPFAM" id="SSF52172">
    <property type="entry name" value="CheY-like"/>
    <property type="match status" value="1"/>
</dbReference>
<dbReference type="RefSeq" id="WP_324716735.1">
    <property type="nucleotide sequence ID" value="NZ_CP141615.1"/>
</dbReference>
<dbReference type="InterPro" id="IPR001789">
    <property type="entry name" value="Sig_transdc_resp-reg_receiver"/>
</dbReference>
<evidence type="ECO:0000256" key="2">
    <source>
        <dbReference type="ARBA" id="ARBA00023015"/>
    </source>
</evidence>
<keyword evidence="4" id="KW-0804">Transcription</keyword>
<keyword evidence="2" id="KW-0805">Transcription regulation</keyword>
<dbReference type="EMBL" id="CP141615">
    <property type="protein sequence ID" value="WRP17465.1"/>
    <property type="molecule type" value="Genomic_DNA"/>
</dbReference>
<dbReference type="Gene3D" id="3.40.50.2300">
    <property type="match status" value="1"/>
</dbReference>
<keyword evidence="10" id="KW-1185">Reference proteome</keyword>
<feature type="region of interest" description="Disordered" evidence="6">
    <location>
        <begin position="226"/>
        <end position="250"/>
    </location>
</feature>
<sequence>MNSGDAGKGQPGTAAEPARRVLVVDDDPLSRSALRSLLDTIPNVIVVGESSQASEAAQRVDSLQPDVVLIDIQMAGPNGLELTRSLVQRHPDLKVLMVSVLPEDPFAVEALKAGALGYLHKRDAGTHLEQALARVALGEVYLAPSVAPKLVRRLVHERVQGPSGQGLTPREREVLKLLAAGRSNKEIATALNVTPRTVKAHVSRILHKLHLDDRFQAALYALRSGIAPDPDAAAPPTEGVASRGGRSTEP</sequence>
<feature type="modified residue" description="4-aspartylphosphate" evidence="5">
    <location>
        <position position="71"/>
    </location>
</feature>
<proteinExistence type="predicted"/>
<gene>
    <name evidence="9" type="ORF">U7230_00155</name>
</gene>
<dbReference type="InterPro" id="IPR039420">
    <property type="entry name" value="WalR-like"/>
</dbReference>
<evidence type="ECO:0000259" key="8">
    <source>
        <dbReference type="PROSITE" id="PS50110"/>
    </source>
</evidence>
<evidence type="ECO:0000259" key="7">
    <source>
        <dbReference type="PROSITE" id="PS50043"/>
    </source>
</evidence>
<dbReference type="Pfam" id="PF00196">
    <property type="entry name" value="GerE"/>
    <property type="match status" value="1"/>
</dbReference>
<dbReference type="InterPro" id="IPR011006">
    <property type="entry name" value="CheY-like_superfamily"/>
</dbReference>
<dbReference type="PROSITE" id="PS50110">
    <property type="entry name" value="RESPONSE_REGULATORY"/>
    <property type="match status" value="1"/>
</dbReference>
<dbReference type="InterPro" id="IPR058245">
    <property type="entry name" value="NreC/VraR/RcsB-like_REC"/>
</dbReference>
<dbReference type="InterPro" id="IPR016032">
    <property type="entry name" value="Sig_transdc_resp-reg_C-effctor"/>
</dbReference>
<dbReference type="SUPFAM" id="SSF46894">
    <property type="entry name" value="C-terminal effector domain of the bipartite response regulators"/>
    <property type="match status" value="1"/>
</dbReference>
<reference evidence="9 10" key="1">
    <citation type="journal article" date="2024" name="Front. Microbiol.">
        <title>Novel thermophilic genera Geochorda gen. nov. and Carboxydochorda gen. nov. from the deep terrestrial subsurface reveal the ecophysiological diversity in the class Limnochordia.</title>
        <authorList>
            <person name="Karnachuk O.V."/>
            <person name="Lukina A.P."/>
            <person name="Avakyan M.R."/>
            <person name="Kadnikov V.V."/>
            <person name="Begmatov S."/>
            <person name="Beletsky A.V."/>
            <person name="Vlasova K.G."/>
            <person name="Novikov A.A."/>
            <person name="Shcherbakova V.A."/>
            <person name="Mardanov A.V."/>
            <person name="Ravin N.V."/>
        </authorList>
    </citation>
    <scope>NUCLEOTIDE SEQUENCE [LARGE SCALE GENOMIC DNA]</scope>
    <source>
        <strain evidence="9 10">L945</strain>
    </source>
</reference>
<dbReference type="Pfam" id="PF00072">
    <property type="entry name" value="Response_reg"/>
    <property type="match status" value="1"/>
</dbReference>
<evidence type="ECO:0000256" key="5">
    <source>
        <dbReference type="PROSITE-ProRule" id="PRU00169"/>
    </source>
</evidence>
<evidence type="ECO:0000256" key="1">
    <source>
        <dbReference type="ARBA" id="ARBA00022553"/>
    </source>
</evidence>
<dbReference type="Proteomes" id="UP001332192">
    <property type="component" value="Chromosome"/>
</dbReference>
<dbReference type="PROSITE" id="PS00622">
    <property type="entry name" value="HTH_LUXR_1"/>
    <property type="match status" value="1"/>
</dbReference>
<feature type="domain" description="HTH luxR-type" evidence="7">
    <location>
        <begin position="160"/>
        <end position="225"/>
    </location>
</feature>
<organism evidence="9 10">
    <name type="scientific">Carboxydichorda subterranea</name>
    <dbReference type="NCBI Taxonomy" id="3109565"/>
    <lineage>
        <taxon>Bacteria</taxon>
        <taxon>Bacillati</taxon>
        <taxon>Bacillota</taxon>
        <taxon>Limnochordia</taxon>
        <taxon>Limnochordales</taxon>
        <taxon>Geochordaceae</taxon>
        <taxon>Carboxydichorda</taxon>
    </lineage>
</organism>
<evidence type="ECO:0000313" key="9">
    <source>
        <dbReference type="EMBL" id="WRP17465.1"/>
    </source>
</evidence>
<dbReference type="CDD" id="cd06170">
    <property type="entry name" value="LuxR_C_like"/>
    <property type="match status" value="1"/>
</dbReference>
<evidence type="ECO:0000313" key="10">
    <source>
        <dbReference type="Proteomes" id="UP001332192"/>
    </source>
</evidence>
<keyword evidence="1 5" id="KW-0597">Phosphoprotein</keyword>
<dbReference type="PROSITE" id="PS50043">
    <property type="entry name" value="HTH_LUXR_2"/>
    <property type="match status" value="1"/>
</dbReference>
<evidence type="ECO:0000256" key="3">
    <source>
        <dbReference type="ARBA" id="ARBA00023125"/>
    </source>
</evidence>
<dbReference type="PRINTS" id="PR00038">
    <property type="entry name" value="HTHLUXR"/>
</dbReference>
<dbReference type="CDD" id="cd17535">
    <property type="entry name" value="REC_NarL-like"/>
    <property type="match status" value="1"/>
</dbReference>
<dbReference type="SMART" id="SM00448">
    <property type="entry name" value="REC"/>
    <property type="match status" value="1"/>
</dbReference>
<dbReference type="PANTHER" id="PTHR43214">
    <property type="entry name" value="TWO-COMPONENT RESPONSE REGULATOR"/>
    <property type="match status" value="1"/>
</dbReference>
<dbReference type="InterPro" id="IPR000792">
    <property type="entry name" value="Tscrpt_reg_LuxR_C"/>
</dbReference>
<name>A0ABZ1BY68_9FIRM</name>
<protein>
    <submittedName>
        <fullName evidence="9">Response regulator transcription factor</fullName>
    </submittedName>
</protein>
<feature type="domain" description="Response regulatory" evidence="8">
    <location>
        <begin position="20"/>
        <end position="136"/>
    </location>
</feature>
<feature type="compositionally biased region" description="Low complexity" evidence="6">
    <location>
        <begin position="227"/>
        <end position="236"/>
    </location>
</feature>
<evidence type="ECO:0000256" key="4">
    <source>
        <dbReference type="ARBA" id="ARBA00023163"/>
    </source>
</evidence>
<evidence type="ECO:0000256" key="6">
    <source>
        <dbReference type="SAM" id="MobiDB-lite"/>
    </source>
</evidence>
<dbReference type="SMART" id="SM00421">
    <property type="entry name" value="HTH_LUXR"/>
    <property type="match status" value="1"/>
</dbReference>